<proteinExistence type="predicted"/>
<protein>
    <submittedName>
        <fullName evidence="1">Uncharacterized protein</fullName>
    </submittedName>
</protein>
<keyword evidence="2" id="KW-1185">Reference proteome</keyword>
<sequence>MELDQQVEQVAAIFHQDPKNKVFANEKLLLASVLEESGNEISAEKLVTIIKSYEDDNLSGADEELYDAAVYCCNVLARKCFAEDVEDEDEEVDFNLTWLHEDDGSVFAEIRPA</sequence>
<gene>
    <name evidence="1" type="ORF">NIG5292_02784</name>
</gene>
<dbReference type="AlphaFoldDB" id="A0A0U1NQI9"/>
<accession>A0A0U1NQI9</accession>
<reference evidence="1 2" key="1">
    <citation type="submission" date="2015-04" db="EMBL/GenBank/DDBJ databases">
        <authorList>
            <person name="Syromyatnikov M.Y."/>
            <person name="Popov V.N."/>
        </authorList>
    </citation>
    <scope>NUCLEOTIDE SEQUENCE [LARGE SCALE GENOMIC DNA]</scope>
    <source>
        <strain evidence="1 2">CECT 5292</strain>
    </source>
</reference>
<dbReference type="RefSeq" id="WP_048600106.1">
    <property type="nucleotide sequence ID" value="NZ_CVPC01000033.1"/>
</dbReference>
<evidence type="ECO:0000313" key="2">
    <source>
        <dbReference type="Proteomes" id="UP000048949"/>
    </source>
</evidence>
<evidence type="ECO:0000313" key="1">
    <source>
        <dbReference type="EMBL" id="CRK76719.1"/>
    </source>
</evidence>
<name>A0A0U1NQI9_9RHOB</name>
<dbReference type="EMBL" id="CVQV01000033">
    <property type="protein sequence ID" value="CRK76719.1"/>
    <property type="molecule type" value="Genomic_DNA"/>
</dbReference>
<dbReference type="Proteomes" id="UP000048949">
    <property type="component" value="Unassembled WGS sequence"/>
</dbReference>
<organism evidence="1 2">
    <name type="scientific">Nereida ignava</name>
    <dbReference type="NCBI Taxonomy" id="282199"/>
    <lineage>
        <taxon>Bacteria</taxon>
        <taxon>Pseudomonadati</taxon>
        <taxon>Pseudomonadota</taxon>
        <taxon>Alphaproteobacteria</taxon>
        <taxon>Rhodobacterales</taxon>
        <taxon>Roseobacteraceae</taxon>
        <taxon>Nereida</taxon>
    </lineage>
</organism>